<dbReference type="Gene3D" id="3.20.20.70">
    <property type="entry name" value="Aldolase class I"/>
    <property type="match status" value="1"/>
</dbReference>
<keyword evidence="1" id="KW-0949">S-adenosyl-L-methionine</keyword>
<keyword evidence="3" id="KW-0408">Iron</keyword>
<dbReference type="SUPFAM" id="SSF102114">
    <property type="entry name" value="Radical SAM enzymes"/>
    <property type="match status" value="1"/>
</dbReference>
<sequence length="297" mass="33998">MIRKVSTSHLHWKQWWLLVNRSLHSFYTCREYSSYNPDLKINEQATIYVHWPYCSKICTYCNFNKYVSKNVDENRMLSCLIKETETLLKIVGVKQINSVFFGGGTPSLVHPRAIQSYLDCVSTNVHLPADSEVSLEMNPMEMSKLRDFKVSGITRVSVGIQSLNNEDLKLLGREHSDMPDNDTMAELYKTAIEGAESSHNQSYWRGMQYIGIGPGAHGRFMPVDKTQREARVQTLDPKSWMLEVEKFGHGTRKIHTQTKLEQGIRATRNGIMVLDSVTPYLIEVLTTKLEQQSCVSL</sequence>
<evidence type="ECO:0000256" key="1">
    <source>
        <dbReference type="ARBA" id="ARBA00022691"/>
    </source>
</evidence>
<dbReference type="SFLD" id="SFLDS00029">
    <property type="entry name" value="Radical_SAM"/>
    <property type="match status" value="1"/>
</dbReference>
<reference evidence="6 7" key="1">
    <citation type="submission" date="2022-12" db="EMBL/GenBank/DDBJ databases">
        <title>Chromosome-level genome of Tegillarca granosa.</title>
        <authorList>
            <person name="Kim J."/>
        </authorList>
    </citation>
    <scope>NUCLEOTIDE SEQUENCE [LARGE SCALE GENOMIC DNA]</scope>
    <source>
        <strain evidence="6">Teg-2019</strain>
        <tissue evidence="6">Adductor muscle</tissue>
    </source>
</reference>
<dbReference type="InterPro" id="IPR058240">
    <property type="entry name" value="rSAM_sf"/>
</dbReference>
<evidence type="ECO:0000256" key="2">
    <source>
        <dbReference type="ARBA" id="ARBA00022723"/>
    </source>
</evidence>
<dbReference type="Proteomes" id="UP001217089">
    <property type="component" value="Unassembled WGS sequence"/>
</dbReference>
<dbReference type="PANTHER" id="PTHR13932">
    <property type="entry name" value="COPROPORPHYRINIGEN III OXIDASE"/>
    <property type="match status" value="1"/>
</dbReference>
<dbReference type="InterPro" id="IPR034505">
    <property type="entry name" value="Coproporphyrinogen-III_oxidase"/>
</dbReference>
<accession>A0ABQ9FN80</accession>
<name>A0ABQ9FN80_TEGGR</name>
<evidence type="ECO:0000313" key="7">
    <source>
        <dbReference type="Proteomes" id="UP001217089"/>
    </source>
</evidence>
<proteinExistence type="predicted"/>
<gene>
    <name evidence="6" type="ORF">KUTeg_003257</name>
</gene>
<feature type="domain" description="Elp3/MiaA/NifB-like radical SAM core" evidence="5">
    <location>
        <begin position="44"/>
        <end position="265"/>
    </location>
</feature>
<protein>
    <recommendedName>
        <fullName evidence="5">Elp3/MiaA/NifB-like radical SAM core domain-containing protein</fullName>
    </recommendedName>
</protein>
<dbReference type="InterPro" id="IPR007197">
    <property type="entry name" value="rSAM"/>
</dbReference>
<dbReference type="PANTHER" id="PTHR13932:SF5">
    <property type="entry name" value="RADICAL S-ADENOSYL METHIONINE DOMAIN-CONTAINING PROTEIN 1, MITOCHONDRIAL"/>
    <property type="match status" value="1"/>
</dbReference>
<evidence type="ECO:0000256" key="4">
    <source>
        <dbReference type="ARBA" id="ARBA00023014"/>
    </source>
</evidence>
<evidence type="ECO:0000259" key="5">
    <source>
        <dbReference type="SMART" id="SM00729"/>
    </source>
</evidence>
<dbReference type="SMART" id="SM00729">
    <property type="entry name" value="Elp3"/>
    <property type="match status" value="1"/>
</dbReference>
<dbReference type="InterPro" id="IPR006638">
    <property type="entry name" value="Elp3/MiaA/NifB-like_rSAM"/>
</dbReference>
<organism evidence="6 7">
    <name type="scientific">Tegillarca granosa</name>
    <name type="common">Malaysian cockle</name>
    <name type="synonym">Anadara granosa</name>
    <dbReference type="NCBI Taxonomy" id="220873"/>
    <lineage>
        <taxon>Eukaryota</taxon>
        <taxon>Metazoa</taxon>
        <taxon>Spiralia</taxon>
        <taxon>Lophotrochozoa</taxon>
        <taxon>Mollusca</taxon>
        <taxon>Bivalvia</taxon>
        <taxon>Autobranchia</taxon>
        <taxon>Pteriomorphia</taxon>
        <taxon>Arcoida</taxon>
        <taxon>Arcoidea</taxon>
        <taxon>Arcidae</taxon>
        <taxon>Tegillarca</taxon>
    </lineage>
</organism>
<comment type="caution">
    <text evidence="6">The sequence shown here is derived from an EMBL/GenBank/DDBJ whole genome shotgun (WGS) entry which is preliminary data.</text>
</comment>
<keyword evidence="4" id="KW-0411">Iron-sulfur</keyword>
<keyword evidence="2" id="KW-0479">Metal-binding</keyword>
<evidence type="ECO:0000256" key="3">
    <source>
        <dbReference type="ARBA" id="ARBA00023004"/>
    </source>
</evidence>
<dbReference type="InterPro" id="IPR013785">
    <property type="entry name" value="Aldolase_TIM"/>
</dbReference>
<dbReference type="Pfam" id="PF04055">
    <property type="entry name" value="Radical_SAM"/>
    <property type="match status" value="1"/>
</dbReference>
<dbReference type="EMBL" id="JARBDR010000214">
    <property type="protein sequence ID" value="KAJ8318166.1"/>
    <property type="molecule type" value="Genomic_DNA"/>
</dbReference>
<keyword evidence="7" id="KW-1185">Reference proteome</keyword>
<evidence type="ECO:0000313" key="6">
    <source>
        <dbReference type="EMBL" id="KAJ8318166.1"/>
    </source>
</evidence>